<reference evidence="9" key="1">
    <citation type="submission" date="2019-02" db="EMBL/GenBank/DDBJ databases">
        <authorList>
            <person name="Li S.-H."/>
        </authorList>
    </citation>
    <scope>NUCLEOTIDE SEQUENCE</scope>
    <source>
        <strain evidence="9">IMCC14734</strain>
    </source>
</reference>
<keyword evidence="4 6" id="KW-0238">DNA-binding</keyword>
<dbReference type="SUPFAM" id="SSF46689">
    <property type="entry name" value="Homeodomain-like"/>
    <property type="match status" value="1"/>
</dbReference>
<evidence type="ECO:0000313" key="9">
    <source>
        <dbReference type="EMBL" id="MCX2980020.1"/>
    </source>
</evidence>
<evidence type="ECO:0000256" key="3">
    <source>
        <dbReference type="ARBA" id="ARBA00023054"/>
    </source>
</evidence>
<dbReference type="Pfam" id="PF00440">
    <property type="entry name" value="TetR_N"/>
    <property type="match status" value="1"/>
</dbReference>
<evidence type="ECO:0000256" key="6">
    <source>
        <dbReference type="HAMAP-Rule" id="MF_01839"/>
    </source>
</evidence>
<keyword evidence="10" id="KW-1185">Reference proteome</keyword>
<evidence type="ECO:0000256" key="7">
    <source>
        <dbReference type="PROSITE-ProRule" id="PRU00335"/>
    </source>
</evidence>
<dbReference type="RefSeq" id="WP_279244002.1">
    <property type="nucleotide sequence ID" value="NZ_SHNN01000001.1"/>
</dbReference>
<dbReference type="NCBIfam" id="NF007015">
    <property type="entry name" value="PRK09480.1"/>
    <property type="match status" value="1"/>
</dbReference>
<feature type="domain" description="HTH tetR-type" evidence="8">
    <location>
        <begin position="6"/>
        <end position="66"/>
    </location>
</feature>
<comment type="subunit">
    <text evidence="6">Homodimer. Interacts with FtsZ.</text>
</comment>
<dbReference type="InterPro" id="IPR036271">
    <property type="entry name" value="Tet_transcr_reg_TetR-rel_C_sf"/>
</dbReference>
<keyword evidence="5 6" id="KW-0131">Cell cycle</keyword>
<evidence type="ECO:0000256" key="5">
    <source>
        <dbReference type="ARBA" id="ARBA00023306"/>
    </source>
</evidence>
<sequence>MSPRKSQRRQQILEALAQMLEASPGERITTAKLAAQVGVSEAALYRHFPSKSKMFEGLIEFIEETLFSRIKVILAEDPHALSRCEKMLGLLLGFTERNPGITRILTGDALAGETERLHARVAQLFDRFEAQLKQVLREAEIREGLRPRLPVNSAATLLLAAAEGRISQFVRSGFQRPPTENWPEQWQQLSHDFFKQTPVAANPNQAGYSG</sequence>
<comment type="similarity">
    <text evidence="6">Belongs to the nucleoid occlusion factor SlmA family.</text>
</comment>
<dbReference type="Gene3D" id="1.10.357.10">
    <property type="entry name" value="Tetracycline Repressor, domain 2"/>
    <property type="match status" value="1"/>
</dbReference>
<feature type="DNA-binding region" description="H-T-H motif" evidence="7">
    <location>
        <begin position="29"/>
        <end position="48"/>
    </location>
</feature>
<keyword evidence="2 6" id="KW-0132">Cell division</keyword>
<protein>
    <recommendedName>
        <fullName evidence="6">Nucleoid occlusion factor SlmA</fullName>
    </recommendedName>
</protein>
<evidence type="ECO:0000256" key="2">
    <source>
        <dbReference type="ARBA" id="ARBA00022618"/>
    </source>
</evidence>
<comment type="subcellular location">
    <subcellularLocation>
        <location evidence="6">Cytoplasm</location>
        <location evidence="6">Nucleoid</location>
    </subcellularLocation>
</comment>
<gene>
    <name evidence="6 9" type="primary">slmA</name>
    <name evidence="9" type="ORF">EYC98_03975</name>
</gene>
<proteinExistence type="inferred from homology"/>
<evidence type="ECO:0000256" key="4">
    <source>
        <dbReference type="ARBA" id="ARBA00023125"/>
    </source>
</evidence>
<dbReference type="InterPro" id="IPR023769">
    <property type="entry name" value="NO_SlmA"/>
</dbReference>
<dbReference type="PANTHER" id="PTHR30055">
    <property type="entry name" value="HTH-TYPE TRANSCRIPTIONAL REGULATOR RUTR"/>
    <property type="match status" value="1"/>
</dbReference>
<dbReference type="InterPro" id="IPR001647">
    <property type="entry name" value="HTH_TetR"/>
</dbReference>
<dbReference type="InterPro" id="IPR054580">
    <property type="entry name" value="SlmA-like_C"/>
</dbReference>
<comment type="function">
    <text evidence="6">Required for nucleoid occlusion (NO) phenomenon, which prevents Z-ring formation and cell division over the nucleoid. Acts as a DNA-associated cell division inhibitor that binds simultaneously chromosomal DNA and FtsZ, and disrupts the assembly of FtsZ polymers. SlmA-DNA-binding sequences (SBS) are dispersed on non-Ter regions of the chromosome, preventing FtsZ polymerization at these regions.</text>
</comment>
<dbReference type="EMBL" id="SHNN01000001">
    <property type="protein sequence ID" value="MCX2980020.1"/>
    <property type="molecule type" value="Genomic_DNA"/>
</dbReference>
<evidence type="ECO:0000259" key="8">
    <source>
        <dbReference type="PROSITE" id="PS50977"/>
    </source>
</evidence>
<dbReference type="Pfam" id="PF22276">
    <property type="entry name" value="SlmA-like_C"/>
    <property type="match status" value="1"/>
</dbReference>
<keyword evidence="1 6" id="KW-0963">Cytoplasm</keyword>
<evidence type="ECO:0000313" key="10">
    <source>
        <dbReference type="Proteomes" id="UP001143362"/>
    </source>
</evidence>
<dbReference type="PROSITE" id="PS50977">
    <property type="entry name" value="HTH_TETR_2"/>
    <property type="match status" value="1"/>
</dbReference>
<accession>A0ABT3TCI9</accession>
<dbReference type="InterPro" id="IPR050109">
    <property type="entry name" value="HTH-type_TetR-like_transc_reg"/>
</dbReference>
<dbReference type="PANTHER" id="PTHR30055:SF183">
    <property type="entry name" value="NUCLEOID OCCLUSION FACTOR SLMA"/>
    <property type="match status" value="1"/>
</dbReference>
<evidence type="ECO:0000256" key="1">
    <source>
        <dbReference type="ARBA" id="ARBA00022490"/>
    </source>
</evidence>
<dbReference type="Proteomes" id="UP001143362">
    <property type="component" value="Unassembled WGS sequence"/>
</dbReference>
<organism evidence="9 10">
    <name type="scientific">Candidatus Litorirhabdus singularis</name>
    <dbReference type="NCBI Taxonomy" id="2518993"/>
    <lineage>
        <taxon>Bacteria</taxon>
        <taxon>Pseudomonadati</taxon>
        <taxon>Pseudomonadota</taxon>
        <taxon>Gammaproteobacteria</taxon>
        <taxon>Cellvibrionales</taxon>
        <taxon>Halieaceae</taxon>
        <taxon>Candidatus Litorirhabdus</taxon>
    </lineage>
</organism>
<dbReference type="SUPFAM" id="SSF48498">
    <property type="entry name" value="Tetracyclin repressor-like, C-terminal domain"/>
    <property type="match status" value="1"/>
</dbReference>
<dbReference type="InterPro" id="IPR009057">
    <property type="entry name" value="Homeodomain-like_sf"/>
</dbReference>
<keyword evidence="3" id="KW-0175">Coiled coil</keyword>
<name>A0ABT3TCI9_9GAMM</name>
<comment type="caution">
    <text evidence="9">The sequence shown here is derived from an EMBL/GenBank/DDBJ whole genome shotgun (WGS) entry which is preliminary data.</text>
</comment>
<dbReference type="HAMAP" id="MF_01839">
    <property type="entry name" value="NO_factor_SlmA"/>
    <property type="match status" value="1"/>
</dbReference>